<accession>A0A5C5ZYM4</accession>
<dbReference type="HAMAP" id="MF_00527">
    <property type="entry name" value="3MGH"/>
    <property type="match status" value="1"/>
</dbReference>
<evidence type="ECO:0000256" key="4">
    <source>
        <dbReference type="ARBA" id="ARBA00023204"/>
    </source>
</evidence>
<dbReference type="GO" id="GO:0003905">
    <property type="term" value="F:alkylbase DNA N-glycosylase activity"/>
    <property type="evidence" value="ECO:0007669"/>
    <property type="project" value="InterPro"/>
</dbReference>
<dbReference type="SUPFAM" id="SSF50486">
    <property type="entry name" value="FMT C-terminal domain-like"/>
    <property type="match status" value="1"/>
</dbReference>
<evidence type="ECO:0000256" key="2">
    <source>
        <dbReference type="ARBA" id="ARBA00022763"/>
    </source>
</evidence>
<dbReference type="NCBIfam" id="TIGR00567">
    <property type="entry name" value="3mg"/>
    <property type="match status" value="1"/>
</dbReference>
<proteinExistence type="inferred from homology"/>
<keyword evidence="7" id="KW-1185">Reference proteome</keyword>
<dbReference type="PANTHER" id="PTHR10429">
    <property type="entry name" value="DNA-3-METHYLADENINE GLYCOSYLASE"/>
    <property type="match status" value="1"/>
</dbReference>
<evidence type="ECO:0000256" key="3">
    <source>
        <dbReference type="ARBA" id="ARBA00022801"/>
    </source>
</evidence>
<comment type="similarity">
    <text evidence="1 5">Belongs to the DNA glycosylase MPG family.</text>
</comment>
<dbReference type="RefSeq" id="WP_146523171.1">
    <property type="nucleotide sequence ID" value="NZ_CP151726.1"/>
</dbReference>
<protein>
    <recommendedName>
        <fullName evidence="5">Putative 3-methyladenine DNA glycosylase</fullName>
        <ecNumber evidence="5">3.2.2.-</ecNumber>
    </recommendedName>
</protein>
<sequence length="202" mass="22504">MKDFISKGQRLDAEFYNDSPESVARRLIGAALLRCVDGMWLGGWIVETEAYLSARDPASHSARGKTAGNASMFGPPGTLYVYPIHAKYCMNAVTENEGVGSAVLIRAIEPAWGIEQIIQHRNQTHPRRLTSGPAMICQALCVDRRDDGKDLTQDDDILILAAVDETQRRIRACKRIGISKAKDRRLRFVDRDSAYLSRPVET</sequence>
<dbReference type="OrthoDB" id="9794313at2"/>
<keyword evidence="4 5" id="KW-0234">DNA repair</keyword>
<dbReference type="Proteomes" id="UP000320176">
    <property type="component" value="Unassembled WGS sequence"/>
</dbReference>
<dbReference type="InterPro" id="IPR003180">
    <property type="entry name" value="MPG"/>
</dbReference>
<keyword evidence="2 5" id="KW-0227">DNA damage</keyword>
<comment type="caution">
    <text evidence="6">The sequence shown here is derived from an EMBL/GenBank/DDBJ whole genome shotgun (WGS) entry which is preliminary data.</text>
</comment>
<keyword evidence="3 5" id="KW-0378">Hydrolase</keyword>
<evidence type="ECO:0000313" key="7">
    <source>
        <dbReference type="Proteomes" id="UP000320176"/>
    </source>
</evidence>
<evidence type="ECO:0000256" key="1">
    <source>
        <dbReference type="ARBA" id="ARBA00009232"/>
    </source>
</evidence>
<organism evidence="6 7">
    <name type="scientific">Stieleria varia</name>
    <dbReference type="NCBI Taxonomy" id="2528005"/>
    <lineage>
        <taxon>Bacteria</taxon>
        <taxon>Pseudomonadati</taxon>
        <taxon>Planctomycetota</taxon>
        <taxon>Planctomycetia</taxon>
        <taxon>Pirellulales</taxon>
        <taxon>Pirellulaceae</taxon>
        <taxon>Stieleria</taxon>
    </lineage>
</organism>
<dbReference type="InterPro" id="IPR011034">
    <property type="entry name" value="Formyl_transferase-like_C_sf"/>
</dbReference>
<reference evidence="6 7" key="1">
    <citation type="submission" date="2019-02" db="EMBL/GenBank/DDBJ databases">
        <title>Deep-cultivation of Planctomycetes and their phenomic and genomic characterization uncovers novel biology.</title>
        <authorList>
            <person name="Wiegand S."/>
            <person name="Jogler M."/>
            <person name="Boedeker C."/>
            <person name="Pinto D."/>
            <person name="Vollmers J."/>
            <person name="Rivas-Marin E."/>
            <person name="Kohn T."/>
            <person name="Peeters S.H."/>
            <person name="Heuer A."/>
            <person name="Rast P."/>
            <person name="Oberbeckmann S."/>
            <person name="Bunk B."/>
            <person name="Jeske O."/>
            <person name="Meyerdierks A."/>
            <person name="Storesund J.E."/>
            <person name="Kallscheuer N."/>
            <person name="Luecker S."/>
            <person name="Lage O.M."/>
            <person name="Pohl T."/>
            <person name="Merkel B.J."/>
            <person name="Hornburger P."/>
            <person name="Mueller R.-W."/>
            <person name="Bruemmer F."/>
            <person name="Labrenz M."/>
            <person name="Spormann A.M."/>
            <person name="Op Den Camp H."/>
            <person name="Overmann J."/>
            <person name="Amann R."/>
            <person name="Jetten M.S.M."/>
            <person name="Mascher T."/>
            <person name="Medema M.H."/>
            <person name="Devos D.P."/>
            <person name="Kaster A.-K."/>
            <person name="Ovreas L."/>
            <person name="Rohde M."/>
            <person name="Galperin M.Y."/>
            <person name="Jogler C."/>
        </authorList>
    </citation>
    <scope>NUCLEOTIDE SEQUENCE [LARGE SCALE GENOMIC DNA]</scope>
    <source>
        <strain evidence="6 7">Pla52n</strain>
    </source>
</reference>
<dbReference type="CDD" id="cd00540">
    <property type="entry name" value="AAG"/>
    <property type="match status" value="1"/>
</dbReference>
<dbReference type="GO" id="GO:0003677">
    <property type="term" value="F:DNA binding"/>
    <property type="evidence" value="ECO:0007669"/>
    <property type="project" value="InterPro"/>
</dbReference>
<gene>
    <name evidence="6" type="ORF">Pla52n_62530</name>
</gene>
<dbReference type="EMBL" id="SJPN01000011">
    <property type="protein sequence ID" value="TWT92379.1"/>
    <property type="molecule type" value="Genomic_DNA"/>
</dbReference>
<evidence type="ECO:0000256" key="5">
    <source>
        <dbReference type="HAMAP-Rule" id="MF_00527"/>
    </source>
</evidence>
<dbReference type="FunFam" id="3.10.300.10:FF:000001">
    <property type="entry name" value="Putative 3-methyladenine DNA glycosylase"/>
    <property type="match status" value="1"/>
</dbReference>
<dbReference type="PANTHER" id="PTHR10429:SF0">
    <property type="entry name" value="DNA-3-METHYLADENINE GLYCOSYLASE"/>
    <property type="match status" value="1"/>
</dbReference>
<dbReference type="Pfam" id="PF02245">
    <property type="entry name" value="Pur_DNA_glyco"/>
    <property type="match status" value="1"/>
</dbReference>
<dbReference type="Gene3D" id="3.10.300.10">
    <property type="entry name" value="Methylpurine-DNA glycosylase (MPG)"/>
    <property type="match status" value="1"/>
</dbReference>
<dbReference type="NCBIfam" id="NF002003">
    <property type="entry name" value="PRK00802.1-3"/>
    <property type="match status" value="1"/>
</dbReference>
<dbReference type="AlphaFoldDB" id="A0A5C5ZYM4"/>
<evidence type="ECO:0000313" key="6">
    <source>
        <dbReference type="EMBL" id="TWT92379.1"/>
    </source>
</evidence>
<dbReference type="GO" id="GO:0006284">
    <property type="term" value="P:base-excision repair"/>
    <property type="evidence" value="ECO:0007669"/>
    <property type="project" value="InterPro"/>
</dbReference>
<name>A0A5C5ZYM4_9BACT</name>
<dbReference type="EC" id="3.2.2.-" evidence="5"/>
<dbReference type="InterPro" id="IPR036995">
    <property type="entry name" value="MPG_sf"/>
</dbReference>